<feature type="region of interest" description="Disordered" evidence="17">
    <location>
        <begin position="273"/>
        <end position="303"/>
    </location>
</feature>
<dbReference type="CDD" id="cd01347">
    <property type="entry name" value="ligand_gated_channel"/>
    <property type="match status" value="1"/>
</dbReference>
<keyword evidence="5" id="KW-0410">Iron transport</keyword>
<accession>A0ABT0ST06</accession>
<dbReference type="Gene3D" id="2.40.170.20">
    <property type="entry name" value="TonB-dependent receptor, beta-barrel domain"/>
    <property type="match status" value="1"/>
</dbReference>
<feature type="domain" description="TonB-dependent receptor-like beta-barrel" evidence="19">
    <location>
        <begin position="299"/>
        <end position="748"/>
    </location>
</feature>
<evidence type="ECO:0000256" key="13">
    <source>
        <dbReference type="ARBA" id="ARBA00023237"/>
    </source>
</evidence>
<dbReference type="Gene3D" id="2.170.130.10">
    <property type="entry name" value="TonB-dependent receptor, plug domain"/>
    <property type="match status" value="1"/>
</dbReference>
<dbReference type="Proteomes" id="UP001165308">
    <property type="component" value="Unassembled WGS sequence"/>
</dbReference>
<evidence type="ECO:0000256" key="17">
    <source>
        <dbReference type="SAM" id="MobiDB-lite"/>
    </source>
</evidence>
<dbReference type="InterPro" id="IPR010917">
    <property type="entry name" value="TonB_rcpt_CS"/>
</dbReference>
<feature type="domain" description="TonB-dependent receptor plug" evidence="20">
    <location>
        <begin position="78"/>
        <end position="177"/>
    </location>
</feature>
<feature type="signal peptide" evidence="18">
    <location>
        <begin position="1"/>
        <end position="46"/>
    </location>
</feature>
<keyword evidence="6 14" id="KW-0812">Transmembrane</keyword>
<gene>
    <name evidence="21" type="ORF">M8006_11650</name>
</gene>
<evidence type="ECO:0000256" key="14">
    <source>
        <dbReference type="PROSITE-ProRule" id="PRU01360"/>
    </source>
</evidence>
<dbReference type="Pfam" id="PF07715">
    <property type="entry name" value="Plug"/>
    <property type="match status" value="1"/>
</dbReference>
<evidence type="ECO:0000256" key="8">
    <source>
        <dbReference type="ARBA" id="ARBA00023004"/>
    </source>
</evidence>
<comment type="caution">
    <text evidence="21">The sequence shown here is derived from an EMBL/GenBank/DDBJ whole genome shotgun (WGS) entry which is preliminary data.</text>
</comment>
<evidence type="ECO:0000256" key="4">
    <source>
        <dbReference type="ARBA" id="ARBA00022452"/>
    </source>
</evidence>
<evidence type="ECO:0000256" key="16">
    <source>
        <dbReference type="RuleBase" id="RU003357"/>
    </source>
</evidence>
<keyword evidence="12 21" id="KW-0675">Receptor</keyword>
<evidence type="ECO:0000256" key="6">
    <source>
        <dbReference type="ARBA" id="ARBA00022692"/>
    </source>
</evidence>
<dbReference type="InterPro" id="IPR010105">
    <property type="entry name" value="TonB_sidphr_rcpt"/>
</dbReference>
<evidence type="ECO:0000256" key="2">
    <source>
        <dbReference type="ARBA" id="ARBA00009810"/>
    </source>
</evidence>
<keyword evidence="8" id="KW-0408">Iron</keyword>
<feature type="chain" id="PRO_5045641495" evidence="18">
    <location>
        <begin position="47"/>
        <end position="780"/>
    </location>
</feature>
<name>A0ABT0ST06_9GAMM</name>
<evidence type="ECO:0000256" key="7">
    <source>
        <dbReference type="ARBA" id="ARBA00022729"/>
    </source>
</evidence>
<evidence type="ECO:0000313" key="22">
    <source>
        <dbReference type="Proteomes" id="UP001165308"/>
    </source>
</evidence>
<sequence length="780" mass="85244">MALSKKKALATALEPHAPTTNTPSLGRTVMAASACMLAAASFNAQAQSNDAPAAELDTVTVTGYRGTFMNSVKYQRSVQETPRIVTVLTNDLLEDQNVTELRDALRNVSGISLQAGEGNPPGGDQLKIRGFNARDDINVNGSRDLGNYFRDPFYVDQIEVIKGPNSAFSGRGSAGGTINFVTKKPLLEDRNRVETSVGTDALFRVTGDFNRRIDDNSALRLNVMNHTQDVPGRDETNQERHGFYAAYVWGLESDTQVEVDFLHTRQNNLEDKGLPFDRAGFSGDTAELTEKGGERTPGGQRAPDGYYTGKLPPGIDFSNFYGHKDDYQDIDVDQLGVAVEHRFSDQVAVRNQFRASRVHNDSITSSPRLIIPEAAWGSGDFSQAQVRGDLKPRDQEDLSFFNQTDVITSFETGGLSHDLVVGAELGYVDIENERRPDVKGPATDLYNPASRTRPSAPYDGSRHRLESEQVGLYALDTIALNPKWDLHSGVRWDHVKSTATDSGYDDPIGATSRTDSEWSGNLGLVFKPTQNGSIYASVGTAFDVTGTFDRGLVQLAGGGSAEGGGREDIIDEAAFDTDPEKTIAYEVGTKWNLADNLLVSAALFRTDKTNARTPAQGGGDMLDVLDGEQRVEGFEVGAMGSLTPAWNLYTSYTFMDSEVRSSNNSWEEGSRLGGTPEHTFNLWTTYDVLPEWTVGGGMEYVDDQVNNVASKPGGRRRQVEIDSYTVFHASTTYRFTQDLQLRVNAFNLADEEYISQVAEGGAQGIPGPGRHVIASLRYDF</sequence>
<keyword evidence="10 16" id="KW-0798">TonB box</keyword>
<proteinExistence type="inferred from homology"/>
<evidence type="ECO:0000256" key="12">
    <source>
        <dbReference type="ARBA" id="ARBA00023170"/>
    </source>
</evidence>
<organism evidence="21 22">
    <name type="scientific">Halomonas llamarensis</name>
    <dbReference type="NCBI Taxonomy" id="2945104"/>
    <lineage>
        <taxon>Bacteria</taxon>
        <taxon>Pseudomonadati</taxon>
        <taxon>Pseudomonadota</taxon>
        <taxon>Gammaproteobacteria</taxon>
        <taxon>Oceanospirillales</taxon>
        <taxon>Halomonadaceae</taxon>
        <taxon>Halomonas</taxon>
    </lineage>
</organism>
<evidence type="ECO:0000256" key="1">
    <source>
        <dbReference type="ARBA" id="ARBA00004571"/>
    </source>
</evidence>
<dbReference type="PANTHER" id="PTHR32552:SF83">
    <property type="entry name" value="BLR3904 PROTEIN"/>
    <property type="match status" value="1"/>
</dbReference>
<dbReference type="SUPFAM" id="SSF56935">
    <property type="entry name" value="Porins"/>
    <property type="match status" value="1"/>
</dbReference>
<dbReference type="NCBIfam" id="TIGR01783">
    <property type="entry name" value="TonB-siderophor"/>
    <property type="match status" value="1"/>
</dbReference>
<dbReference type="PROSITE" id="PS01156">
    <property type="entry name" value="TONB_DEPENDENT_REC_2"/>
    <property type="match status" value="1"/>
</dbReference>
<keyword evidence="22" id="KW-1185">Reference proteome</keyword>
<keyword evidence="13 14" id="KW-0998">Cell outer membrane</keyword>
<dbReference type="InterPro" id="IPR037066">
    <property type="entry name" value="Plug_dom_sf"/>
</dbReference>
<keyword evidence="4 14" id="KW-1134">Transmembrane beta strand</keyword>
<evidence type="ECO:0000256" key="11">
    <source>
        <dbReference type="ARBA" id="ARBA00023136"/>
    </source>
</evidence>
<dbReference type="InterPro" id="IPR036942">
    <property type="entry name" value="Beta-barrel_TonB_sf"/>
</dbReference>
<keyword evidence="3 14" id="KW-0813">Transport</keyword>
<comment type="similarity">
    <text evidence="2 14 16">Belongs to the TonB-dependent receptor family.</text>
</comment>
<protein>
    <submittedName>
        <fullName evidence="21">TonB-dependent siderophore receptor</fullName>
    </submittedName>
</protein>
<dbReference type="InterPro" id="IPR000531">
    <property type="entry name" value="Beta-barrel_TonB"/>
</dbReference>
<feature type="region of interest" description="Disordered" evidence="17">
    <location>
        <begin position="434"/>
        <end position="462"/>
    </location>
</feature>
<comment type="subcellular location">
    <subcellularLocation>
        <location evidence="1 14">Cell outer membrane</location>
        <topology evidence="1 14">Multi-pass membrane protein</topology>
    </subcellularLocation>
</comment>
<dbReference type="PANTHER" id="PTHR32552">
    <property type="entry name" value="FERRICHROME IRON RECEPTOR-RELATED"/>
    <property type="match status" value="1"/>
</dbReference>
<evidence type="ECO:0000259" key="20">
    <source>
        <dbReference type="Pfam" id="PF07715"/>
    </source>
</evidence>
<evidence type="ECO:0000256" key="9">
    <source>
        <dbReference type="ARBA" id="ARBA00023065"/>
    </source>
</evidence>
<keyword evidence="9" id="KW-0406">Ion transport</keyword>
<dbReference type="InterPro" id="IPR039426">
    <property type="entry name" value="TonB-dep_rcpt-like"/>
</dbReference>
<keyword evidence="11 14" id="KW-0472">Membrane</keyword>
<dbReference type="Pfam" id="PF00593">
    <property type="entry name" value="TonB_dep_Rec_b-barrel"/>
    <property type="match status" value="1"/>
</dbReference>
<dbReference type="PROSITE" id="PS52016">
    <property type="entry name" value="TONB_DEPENDENT_REC_3"/>
    <property type="match status" value="1"/>
</dbReference>
<evidence type="ECO:0000256" key="18">
    <source>
        <dbReference type="SAM" id="SignalP"/>
    </source>
</evidence>
<evidence type="ECO:0000256" key="15">
    <source>
        <dbReference type="PROSITE-ProRule" id="PRU10144"/>
    </source>
</evidence>
<evidence type="ECO:0000313" key="21">
    <source>
        <dbReference type="EMBL" id="MCL7930620.1"/>
    </source>
</evidence>
<dbReference type="RefSeq" id="WP_250082361.1">
    <property type="nucleotide sequence ID" value="NZ_JAMJPJ010000019.1"/>
</dbReference>
<dbReference type="InterPro" id="IPR012910">
    <property type="entry name" value="Plug_dom"/>
</dbReference>
<keyword evidence="7 18" id="KW-0732">Signal</keyword>
<evidence type="ECO:0000256" key="10">
    <source>
        <dbReference type="ARBA" id="ARBA00023077"/>
    </source>
</evidence>
<evidence type="ECO:0000259" key="19">
    <source>
        <dbReference type="Pfam" id="PF00593"/>
    </source>
</evidence>
<reference evidence="21" key="1">
    <citation type="submission" date="2022-05" db="EMBL/GenBank/DDBJ databases">
        <title>Halomonas geminus sp. nov. and Halomonas llamarensis sp. nov. isolated from high-altitude salars of the Atacama Desert.</title>
        <authorList>
            <person name="Hintersatz C."/>
            <person name="Rojas L.A."/>
            <person name="Wei T.-S."/>
            <person name="Kutschke S."/>
            <person name="Lehmann F."/>
            <person name="Jain R."/>
            <person name="Pollmann K."/>
        </authorList>
    </citation>
    <scope>NUCLEOTIDE SEQUENCE</scope>
    <source>
        <strain evidence="21">ATCHA</strain>
    </source>
</reference>
<evidence type="ECO:0000256" key="3">
    <source>
        <dbReference type="ARBA" id="ARBA00022448"/>
    </source>
</evidence>
<dbReference type="EMBL" id="JAMJPJ010000019">
    <property type="protein sequence ID" value="MCL7930620.1"/>
    <property type="molecule type" value="Genomic_DNA"/>
</dbReference>
<evidence type="ECO:0000256" key="5">
    <source>
        <dbReference type="ARBA" id="ARBA00022496"/>
    </source>
</evidence>
<feature type="short sequence motif" description="TonB C-terminal box" evidence="15">
    <location>
        <begin position="763"/>
        <end position="780"/>
    </location>
</feature>